<organism evidence="1 2">
    <name type="scientific">Dreissena polymorpha</name>
    <name type="common">Zebra mussel</name>
    <name type="synonym">Mytilus polymorpha</name>
    <dbReference type="NCBI Taxonomy" id="45954"/>
    <lineage>
        <taxon>Eukaryota</taxon>
        <taxon>Metazoa</taxon>
        <taxon>Spiralia</taxon>
        <taxon>Lophotrochozoa</taxon>
        <taxon>Mollusca</taxon>
        <taxon>Bivalvia</taxon>
        <taxon>Autobranchia</taxon>
        <taxon>Heteroconchia</taxon>
        <taxon>Euheterodonta</taxon>
        <taxon>Imparidentia</taxon>
        <taxon>Neoheterodontei</taxon>
        <taxon>Myida</taxon>
        <taxon>Dreissenoidea</taxon>
        <taxon>Dreissenidae</taxon>
        <taxon>Dreissena</taxon>
    </lineage>
</organism>
<reference evidence="1" key="1">
    <citation type="journal article" date="2019" name="bioRxiv">
        <title>The Genome of the Zebra Mussel, Dreissena polymorpha: A Resource for Invasive Species Research.</title>
        <authorList>
            <person name="McCartney M.A."/>
            <person name="Auch B."/>
            <person name="Kono T."/>
            <person name="Mallez S."/>
            <person name="Zhang Y."/>
            <person name="Obille A."/>
            <person name="Becker A."/>
            <person name="Abrahante J.E."/>
            <person name="Garbe J."/>
            <person name="Badalamenti J.P."/>
            <person name="Herman A."/>
            <person name="Mangelson H."/>
            <person name="Liachko I."/>
            <person name="Sullivan S."/>
            <person name="Sone E.D."/>
            <person name="Koren S."/>
            <person name="Silverstein K.A.T."/>
            <person name="Beckman K.B."/>
            <person name="Gohl D.M."/>
        </authorList>
    </citation>
    <scope>NUCLEOTIDE SEQUENCE</scope>
    <source>
        <strain evidence="1">Duluth1</strain>
        <tissue evidence="1">Whole animal</tissue>
    </source>
</reference>
<dbReference type="EMBL" id="JAIWYP010000003">
    <property type="protein sequence ID" value="KAH3847924.1"/>
    <property type="molecule type" value="Genomic_DNA"/>
</dbReference>
<dbReference type="Proteomes" id="UP000828390">
    <property type="component" value="Unassembled WGS sequence"/>
</dbReference>
<gene>
    <name evidence="1" type="ORF">DPMN_090260</name>
</gene>
<name>A0A9D4KYE5_DREPO</name>
<proteinExistence type="predicted"/>
<keyword evidence="2" id="KW-1185">Reference proteome</keyword>
<evidence type="ECO:0000313" key="2">
    <source>
        <dbReference type="Proteomes" id="UP000828390"/>
    </source>
</evidence>
<dbReference type="AlphaFoldDB" id="A0A9D4KYE5"/>
<protein>
    <submittedName>
        <fullName evidence="1">Uncharacterized protein</fullName>
    </submittedName>
</protein>
<sequence length="61" mass="6896">MAPAAAVAPDQPQCPYSPFRSYPVDHKVMQAIKVSLGKREAIDKTEQMHRLAWSYAGHIWD</sequence>
<evidence type="ECO:0000313" key="1">
    <source>
        <dbReference type="EMBL" id="KAH3847924.1"/>
    </source>
</evidence>
<comment type="caution">
    <text evidence="1">The sequence shown here is derived from an EMBL/GenBank/DDBJ whole genome shotgun (WGS) entry which is preliminary data.</text>
</comment>
<reference evidence="1" key="2">
    <citation type="submission" date="2020-11" db="EMBL/GenBank/DDBJ databases">
        <authorList>
            <person name="McCartney M.A."/>
            <person name="Auch B."/>
            <person name="Kono T."/>
            <person name="Mallez S."/>
            <person name="Becker A."/>
            <person name="Gohl D.M."/>
            <person name="Silverstein K.A.T."/>
            <person name="Koren S."/>
            <person name="Bechman K.B."/>
            <person name="Herman A."/>
            <person name="Abrahante J.E."/>
            <person name="Garbe J."/>
        </authorList>
    </citation>
    <scope>NUCLEOTIDE SEQUENCE</scope>
    <source>
        <strain evidence="1">Duluth1</strain>
        <tissue evidence="1">Whole animal</tissue>
    </source>
</reference>
<accession>A0A9D4KYE5</accession>